<dbReference type="InterPro" id="IPR029044">
    <property type="entry name" value="Nucleotide-diphossugar_trans"/>
</dbReference>
<dbReference type="Proteomes" id="UP000315925">
    <property type="component" value="Chromosome"/>
</dbReference>
<reference evidence="8" key="3">
    <citation type="submission" date="2019-03" db="EMBL/GenBank/DDBJ databases">
        <title>Complete genome of Methylacidiphilum kamchatkense Kam1.</title>
        <authorList>
            <person name="Kruse T."/>
            <person name="Murarilal Ratnadevi C."/>
            <person name="Erikstad H.-A."/>
            <person name="Birkeland N.-K."/>
        </authorList>
    </citation>
    <scope>NUCLEOTIDE SEQUENCE [LARGE SCALE GENOMIC DNA]</scope>
    <source>
        <strain evidence="8">kam1</strain>
    </source>
</reference>
<evidence type="ECO:0000313" key="6">
    <source>
        <dbReference type="EMBL" id="QDQ42860.1"/>
    </source>
</evidence>
<evidence type="ECO:0000256" key="4">
    <source>
        <dbReference type="SAM" id="Phobius"/>
    </source>
</evidence>
<name>A0A0C1V622_9BACT</name>
<evidence type="ECO:0000313" key="8">
    <source>
        <dbReference type="Proteomes" id="UP000315925"/>
    </source>
</evidence>
<accession>A0A0C1V622</accession>
<keyword evidence="4" id="KW-0472">Membrane</keyword>
<dbReference type="STRING" id="1202785.A946_00130"/>
<dbReference type="AlphaFoldDB" id="A0A0C1V622"/>
<evidence type="ECO:0000256" key="3">
    <source>
        <dbReference type="ARBA" id="ARBA00022679"/>
    </source>
</evidence>
<dbReference type="EMBL" id="JQNX01000001">
    <property type="protein sequence ID" value="KIE59185.1"/>
    <property type="molecule type" value="Genomic_DNA"/>
</dbReference>
<reference evidence="6" key="2">
    <citation type="journal article" date="2019" name="BMC Genomics">
        <title>Complete genome sequence analysis of the thermoacidophilic verrucomicrobial methanotroph 'Candidatus Methylacidiphilum kamchatkense' strain Kam1 and comparison with its closest relatives.</title>
        <authorList>
            <person name="Kruse T."/>
            <person name="Ratnadevi C.M."/>
            <person name="Erikstad H.A."/>
            <person name="Birkeland N.K."/>
        </authorList>
    </citation>
    <scope>NUCLEOTIDE SEQUENCE</scope>
    <source>
        <strain evidence="6">Kam1</strain>
    </source>
</reference>
<keyword evidence="2" id="KW-0328">Glycosyltransferase</keyword>
<dbReference type="Gene3D" id="3.90.550.10">
    <property type="entry name" value="Spore Coat Polysaccharide Biosynthesis Protein SpsA, Chain A"/>
    <property type="match status" value="1"/>
</dbReference>
<keyword evidence="3" id="KW-0808">Transferase</keyword>
<dbReference type="SUPFAM" id="SSF53448">
    <property type="entry name" value="Nucleotide-diphospho-sugar transferases"/>
    <property type="match status" value="1"/>
</dbReference>
<proteinExistence type="inferred from homology"/>
<protein>
    <recommendedName>
        <fullName evidence="9">Glycosyl transferase family 2</fullName>
    </recommendedName>
</protein>
<sequence>MHSTHGCSLLVKKDVLEKIGYFDEDYFLYWDEIDFCTRARKAGFSIAIVNRLSILHHSDEVRSNSLNKSKTFLYYQYCNQFLFARKVYGPIIGTLFISIRFVVFFREFINHILKKQWIYAKIMTLGFIRGILNEKGISNIPL</sequence>
<dbReference type="PANTHER" id="PTHR43179">
    <property type="entry name" value="RHAMNOSYLTRANSFERASE WBBL"/>
    <property type="match status" value="1"/>
</dbReference>
<comment type="similarity">
    <text evidence="1">Belongs to the glycosyltransferase 2 family.</text>
</comment>
<keyword evidence="4" id="KW-1133">Transmembrane helix</keyword>
<dbReference type="Proteomes" id="UP000031594">
    <property type="component" value="Unassembled WGS sequence"/>
</dbReference>
<organism evidence="6 8">
    <name type="scientific">Methylacidiphilum kamchatkense Kam1</name>
    <dbReference type="NCBI Taxonomy" id="1202785"/>
    <lineage>
        <taxon>Bacteria</taxon>
        <taxon>Pseudomonadati</taxon>
        <taxon>Verrucomicrobiota</taxon>
        <taxon>Methylacidiphilae</taxon>
        <taxon>Methylacidiphilales</taxon>
        <taxon>Methylacidiphilaceae</taxon>
        <taxon>Methylacidiphilum (ex Ratnadevi et al. 2023)</taxon>
    </lineage>
</organism>
<feature type="transmembrane region" description="Helical" evidence="4">
    <location>
        <begin position="87"/>
        <end position="105"/>
    </location>
</feature>
<evidence type="ECO:0008006" key="9">
    <source>
        <dbReference type="Google" id="ProtNLM"/>
    </source>
</evidence>
<evidence type="ECO:0000256" key="1">
    <source>
        <dbReference type="ARBA" id="ARBA00006739"/>
    </source>
</evidence>
<dbReference type="EMBL" id="CP037899">
    <property type="protein sequence ID" value="QDQ42860.1"/>
    <property type="molecule type" value="Genomic_DNA"/>
</dbReference>
<evidence type="ECO:0000313" key="5">
    <source>
        <dbReference type="EMBL" id="KIE59185.1"/>
    </source>
</evidence>
<evidence type="ECO:0000256" key="2">
    <source>
        <dbReference type="ARBA" id="ARBA00022676"/>
    </source>
</evidence>
<reference evidence="5 7" key="1">
    <citation type="submission" date="2014-08" db="EMBL/GenBank/DDBJ databases">
        <title>Methylacidiphilum kamchatkense strain Kam1 draft genome sequence.</title>
        <authorList>
            <person name="Birkeland N.-K."/>
            <person name="Erikstad H.A."/>
        </authorList>
    </citation>
    <scope>NUCLEOTIDE SEQUENCE [LARGE SCALE GENOMIC DNA]</scope>
    <source>
        <strain evidence="5 7">Kam1</strain>
    </source>
</reference>
<evidence type="ECO:0000313" key="7">
    <source>
        <dbReference type="Proteomes" id="UP000031594"/>
    </source>
</evidence>
<dbReference type="PANTHER" id="PTHR43179:SF12">
    <property type="entry name" value="GALACTOFURANOSYLTRANSFERASE GLFT2"/>
    <property type="match status" value="1"/>
</dbReference>
<gene>
    <name evidence="5" type="ORF">A946_00130</name>
    <name evidence="6" type="ORF">kam1_1645</name>
</gene>
<dbReference type="GO" id="GO:0016757">
    <property type="term" value="F:glycosyltransferase activity"/>
    <property type="evidence" value="ECO:0007669"/>
    <property type="project" value="UniProtKB-KW"/>
</dbReference>
<dbReference type="KEGG" id="mkc:kam1_1645"/>
<keyword evidence="4" id="KW-0812">Transmembrane</keyword>
<keyword evidence="7" id="KW-1185">Reference proteome</keyword>